<dbReference type="Proteomes" id="UP001209540">
    <property type="component" value="Unassembled WGS sequence"/>
</dbReference>
<dbReference type="AlphaFoldDB" id="A0AAD5K013"/>
<protein>
    <submittedName>
        <fullName evidence="1">Uncharacterized protein</fullName>
    </submittedName>
</protein>
<reference evidence="1" key="1">
    <citation type="journal article" date="2022" name="IScience">
        <title>Evolution of zygomycete secretomes and the origins of terrestrial fungal ecologies.</title>
        <authorList>
            <person name="Chang Y."/>
            <person name="Wang Y."/>
            <person name="Mondo S."/>
            <person name="Ahrendt S."/>
            <person name="Andreopoulos W."/>
            <person name="Barry K."/>
            <person name="Beard J."/>
            <person name="Benny G.L."/>
            <person name="Blankenship S."/>
            <person name="Bonito G."/>
            <person name="Cuomo C."/>
            <person name="Desiro A."/>
            <person name="Gervers K.A."/>
            <person name="Hundley H."/>
            <person name="Kuo A."/>
            <person name="LaButti K."/>
            <person name="Lang B.F."/>
            <person name="Lipzen A."/>
            <person name="O'Donnell K."/>
            <person name="Pangilinan J."/>
            <person name="Reynolds N."/>
            <person name="Sandor L."/>
            <person name="Smith M.E."/>
            <person name="Tsang A."/>
            <person name="Grigoriev I.V."/>
            <person name="Stajich J.E."/>
            <person name="Spatafora J.W."/>
        </authorList>
    </citation>
    <scope>NUCLEOTIDE SEQUENCE</scope>
    <source>
        <strain evidence="1">RSA 2281</strain>
    </source>
</reference>
<sequence length="280" mass="31402">MVFRAAVFKIFVTHMGPLNLFTVISKTFVKIPVGAIVLALMLSSNETVVTGNGGRALSAVLFIIVYEGSFRRLPIGSHTGPYNKVYQVVPTLAAYITDLPEQRLMAGVKSGMAMYSCPRCWTVTTNFHLPFYNTKLRKKGTMEQICKTGLTLIEAGKETLSKKLSKKYSAHVVDNAFDSVPHFSIYDCLLVDTLHLLGGKLDEKRMTTAKEHSTDTIQQMQESLRLYNLYTPAIALRSKSKLYFPKNHSLWKYAKDIEMRGVVSSYSTEASENQHKQDAK</sequence>
<organism evidence="1 2">
    <name type="scientific">Phascolomyces articulosus</name>
    <dbReference type="NCBI Taxonomy" id="60185"/>
    <lineage>
        <taxon>Eukaryota</taxon>
        <taxon>Fungi</taxon>
        <taxon>Fungi incertae sedis</taxon>
        <taxon>Mucoromycota</taxon>
        <taxon>Mucoromycotina</taxon>
        <taxon>Mucoromycetes</taxon>
        <taxon>Mucorales</taxon>
        <taxon>Lichtheimiaceae</taxon>
        <taxon>Phascolomyces</taxon>
    </lineage>
</organism>
<comment type="caution">
    <text evidence="1">The sequence shown here is derived from an EMBL/GenBank/DDBJ whole genome shotgun (WGS) entry which is preliminary data.</text>
</comment>
<evidence type="ECO:0000313" key="1">
    <source>
        <dbReference type="EMBL" id="KAI9262288.1"/>
    </source>
</evidence>
<accession>A0AAD5K013</accession>
<name>A0AAD5K013_9FUNG</name>
<dbReference type="EMBL" id="JAIXMP010000014">
    <property type="protein sequence ID" value="KAI9262288.1"/>
    <property type="molecule type" value="Genomic_DNA"/>
</dbReference>
<gene>
    <name evidence="1" type="ORF">BDA99DRAFT_560143</name>
</gene>
<keyword evidence="2" id="KW-1185">Reference proteome</keyword>
<dbReference type="InterPro" id="IPR041078">
    <property type="entry name" value="Plavaka"/>
</dbReference>
<reference evidence="1" key="2">
    <citation type="submission" date="2023-02" db="EMBL/GenBank/DDBJ databases">
        <authorList>
            <consortium name="DOE Joint Genome Institute"/>
            <person name="Mondo S.J."/>
            <person name="Chang Y."/>
            <person name="Wang Y."/>
            <person name="Ahrendt S."/>
            <person name="Andreopoulos W."/>
            <person name="Barry K."/>
            <person name="Beard J."/>
            <person name="Benny G.L."/>
            <person name="Blankenship S."/>
            <person name="Bonito G."/>
            <person name="Cuomo C."/>
            <person name="Desiro A."/>
            <person name="Gervers K.A."/>
            <person name="Hundley H."/>
            <person name="Kuo A."/>
            <person name="LaButti K."/>
            <person name="Lang B.F."/>
            <person name="Lipzen A."/>
            <person name="O'Donnell K."/>
            <person name="Pangilinan J."/>
            <person name="Reynolds N."/>
            <person name="Sandor L."/>
            <person name="Smith M.W."/>
            <person name="Tsang A."/>
            <person name="Grigoriev I.V."/>
            <person name="Stajich J.E."/>
            <person name="Spatafora J.W."/>
        </authorList>
    </citation>
    <scope>NUCLEOTIDE SEQUENCE</scope>
    <source>
        <strain evidence="1">RSA 2281</strain>
    </source>
</reference>
<proteinExistence type="predicted"/>
<dbReference type="Pfam" id="PF18759">
    <property type="entry name" value="Plavaka"/>
    <property type="match status" value="1"/>
</dbReference>
<evidence type="ECO:0000313" key="2">
    <source>
        <dbReference type="Proteomes" id="UP001209540"/>
    </source>
</evidence>